<dbReference type="InParanoid" id="A0A2K1JML8"/>
<proteinExistence type="predicted"/>
<evidence type="ECO:0000313" key="3">
    <source>
        <dbReference type="Proteomes" id="UP000006727"/>
    </source>
</evidence>
<dbReference type="Proteomes" id="UP000006727">
    <property type="component" value="Chromosome 13"/>
</dbReference>
<dbReference type="EnsemblPlants" id="Pp3c13_16021V3.1">
    <property type="protein sequence ID" value="Pp3c13_16021V3.1"/>
    <property type="gene ID" value="Pp3c13_16021"/>
</dbReference>
<protein>
    <submittedName>
        <fullName evidence="1 2">Uncharacterized protein</fullName>
    </submittedName>
</protein>
<reference evidence="2" key="3">
    <citation type="submission" date="2020-12" db="UniProtKB">
        <authorList>
            <consortium name="EnsemblPlants"/>
        </authorList>
    </citation>
    <scope>IDENTIFICATION</scope>
</reference>
<name>A0A2K1JML8_PHYPA</name>
<dbReference type="EMBL" id="ABEU02000013">
    <property type="protein sequence ID" value="PNR42626.1"/>
    <property type="molecule type" value="Genomic_DNA"/>
</dbReference>
<evidence type="ECO:0000313" key="1">
    <source>
        <dbReference type="EMBL" id="PNR42626.1"/>
    </source>
</evidence>
<keyword evidence="3" id="KW-1185">Reference proteome</keyword>
<gene>
    <name evidence="1" type="ORF">PHYPA_017456</name>
</gene>
<dbReference type="Gramene" id="Pp3c13_16021V3.1">
    <property type="protein sequence ID" value="Pp3c13_16021V3.1"/>
    <property type="gene ID" value="Pp3c13_16021"/>
</dbReference>
<sequence>MLDKESAVIFKLQFPCPSEFSRTCLDLLGMQQAQQQFRVSVHSLSDHKLPSLSLNSMPMRQGLNLFMDC</sequence>
<reference evidence="1 3" key="1">
    <citation type="journal article" date="2008" name="Science">
        <title>The Physcomitrella genome reveals evolutionary insights into the conquest of land by plants.</title>
        <authorList>
            <person name="Rensing S."/>
            <person name="Lang D."/>
            <person name="Zimmer A."/>
            <person name="Terry A."/>
            <person name="Salamov A."/>
            <person name="Shapiro H."/>
            <person name="Nishiyama T."/>
            <person name="Perroud P.-F."/>
            <person name="Lindquist E."/>
            <person name="Kamisugi Y."/>
            <person name="Tanahashi T."/>
            <person name="Sakakibara K."/>
            <person name="Fujita T."/>
            <person name="Oishi K."/>
            <person name="Shin-I T."/>
            <person name="Kuroki Y."/>
            <person name="Toyoda A."/>
            <person name="Suzuki Y."/>
            <person name="Hashimoto A."/>
            <person name="Yamaguchi K."/>
            <person name="Sugano A."/>
            <person name="Kohara Y."/>
            <person name="Fujiyama A."/>
            <person name="Anterola A."/>
            <person name="Aoki S."/>
            <person name="Ashton N."/>
            <person name="Barbazuk W.B."/>
            <person name="Barker E."/>
            <person name="Bennetzen J."/>
            <person name="Bezanilla M."/>
            <person name="Blankenship R."/>
            <person name="Cho S.H."/>
            <person name="Dutcher S."/>
            <person name="Estelle M."/>
            <person name="Fawcett J.A."/>
            <person name="Gundlach H."/>
            <person name="Hanada K."/>
            <person name="Heyl A."/>
            <person name="Hicks K.A."/>
            <person name="Hugh J."/>
            <person name="Lohr M."/>
            <person name="Mayer K."/>
            <person name="Melkozernov A."/>
            <person name="Murata T."/>
            <person name="Nelson D."/>
            <person name="Pils B."/>
            <person name="Prigge M."/>
            <person name="Reiss B."/>
            <person name="Renner T."/>
            <person name="Rombauts S."/>
            <person name="Rushton P."/>
            <person name="Sanderfoot A."/>
            <person name="Schween G."/>
            <person name="Shiu S.-H."/>
            <person name="Stueber K."/>
            <person name="Theodoulou F.L."/>
            <person name="Tu H."/>
            <person name="Van de Peer Y."/>
            <person name="Verrier P.J."/>
            <person name="Waters E."/>
            <person name="Wood A."/>
            <person name="Yang L."/>
            <person name="Cove D."/>
            <person name="Cuming A."/>
            <person name="Hasebe M."/>
            <person name="Lucas S."/>
            <person name="Mishler D.B."/>
            <person name="Reski R."/>
            <person name="Grigoriev I."/>
            <person name="Quatrano R.S."/>
            <person name="Boore J.L."/>
        </authorList>
    </citation>
    <scope>NUCLEOTIDE SEQUENCE [LARGE SCALE GENOMIC DNA]</scope>
    <source>
        <strain evidence="2 3">cv. Gransden 2004</strain>
    </source>
</reference>
<accession>A0A2K1JML8</accession>
<evidence type="ECO:0000313" key="2">
    <source>
        <dbReference type="EnsemblPlants" id="Pp3c13_16021V3.1"/>
    </source>
</evidence>
<organism evidence="1">
    <name type="scientific">Physcomitrium patens</name>
    <name type="common">Spreading-leaved earth moss</name>
    <name type="synonym">Physcomitrella patens</name>
    <dbReference type="NCBI Taxonomy" id="3218"/>
    <lineage>
        <taxon>Eukaryota</taxon>
        <taxon>Viridiplantae</taxon>
        <taxon>Streptophyta</taxon>
        <taxon>Embryophyta</taxon>
        <taxon>Bryophyta</taxon>
        <taxon>Bryophytina</taxon>
        <taxon>Bryopsida</taxon>
        <taxon>Funariidae</taxon>
        <taxon>Funariales</taxon>
        <taxon>Funariaceae</taxon>
        <taxon>Physcomitrium</taxon>
    </lineage>
</organism>
<dbReference type="AlphaFoldDB" id="A0A2K1JML8"/>
<reference evidence="1 3" key="2">
    <citation type="journal article" date="2018" name="Plant J.">
        <title>The Physcomitrella patens chromosome-scale assembly reveals moss genome structure and evolution.</title>
        <authorList>
            <person name="Lang D."/>
            <person name="Ullrich K.K."/>
            <person name="Murat F."/>
            <person name="Fuchs J."/>
            <person name="Jenkins J."/>
            <person name="Haas F.B."/>
            <person name="Piednoel M."/>
            <person name="Gundlach H."/>
            <person name="Van Bel M."/>
            <person name="Meyberg R."/>
            <person name="Vives C."/>
            <person name="Morata J."/>
            <person name="Symeonidi A."/>
            <person name="Hiss M."/>
            <person name="Muchero W."/>
            <person name="Kamisugi Y."/>
            <person name="Saleh O."/>
            <person name="Blanc G."/>
            <person name="Decker E.L."/>
            <person name="van Gessel N."/>
            <person name="Grimwood J."/>
            <person name="Hayes R.D."/>
            <person name="Graham S.W."/>
            <person name="Gunter L.E."/>
            <person name="McDaniel S.F."/>
            <person name="Hoernstein S.N.W."/>
            <person name="Larsson A."/>
            <person name="Li F.W."/>
            <person name="Perroud P.F."/>
            <person name="Phillips J."/>
            <person name="Ranjan P."/>
            <person name="Rokshar D.S."/>
            <person name="Rothfels C.J."/>
            <person name="Schneider L."/>
            <person name="Shu S."/>
            <person name="Stevenson D.W."/>
            <person name="Thummler F."/>
            <person name="Tillich M."/>
            <person name="Villarreal Aguilar J.C."/>
            <person name="Widiez T."/>
            <person name="Wong G.K."/>
            <person name="Wymore A."/>
            <person name="Zhang Y."/>
            <person name="Zimmer A.D."/>
            <person name="Quatrano R.S."/>
            <person name="Mayer K.F.X."/>
            <person name="Goodstein D."/>
            <person name="Casacuberta J.M."/>
            <person name="Vandepoele K."/>
            <person name="Reski R."/>
            <person name="Cuming A.C."/>
            <person name="Tuskan G.A."/>
            <person name="Maumus F."/>
            <person name="Salse J."/>
            <person name="Schmutz J."/>
            <person name="Rensing S.A."/>
        </authorList>
    </citation>
    <scope>NUCLEOTIDE SEQUENCE [LARGE SCALE GENOMIC DNA]</scope>
    <source>
        <strain evidence="2 3">cv. Gransden 2004</strain>
    </source>
</reference>